<dbReference type="EMBL" id="BARV01036268">
    <property type="protein sequence ID" value="GAI52187.1"/>
    <property type="molecule type" value="Genomic_DNA"/>
</dbReference>
<dbReference type="Gene3D" id="3.40.50.170">
    <property type="entry name" value="Formyl transferase, N-terminal domain"/>
    <property type="match status" value="1"/>
</dbReference>
<evidence type="ECO:0008006" key="2">
    <source>
        <dbReference type="Google" id="ProtNLM"/>
    </source>
</evidence>
<organism evidence="1">
    <name type="scientific">marine sediment metagenome</name>
    <dbReference type="NCBI Taxonomy" id="412755"/>
    <lineage>
        <taxon>unclassified sequences</taxon>
        <taxon>metagenomes</taxon>
        <taxon>ecological metagenomes</taxon>
    </lineage>
</organism>
<accession>X1P7A5</accession>
<protein>
    <recommendedName>
        <fullName evidence="2">Formyl transferase N-terminal domain-containing protein</fullName>
    </recommendedName>
</protein>
<gene>
    <name evidence="1" type="ORF">S06H3_56391</name>
</gene>
<evidence type="ECO:0000313" key="1">
    <source>
        <dbReference type="EMBL" id="GAI52187.1"/>
    </source>
</evidence>
<dbReference type="AlphaFoldDB" id="X1P7A5"/>
<name>X1P7A5_9ZZZZ</name>
<comment type="caution">
    <text evidence="1">The sequence shown here is derived from an EMBL/GenBank/DDBJ whole genome shotgun (WGS) entry which is preliminary data.</text>
</comment>
<reference evidence="1" key="1">
    <citation type="journal article" date="2014" name="Front. Microbiol.">
        <title>High frequency of phylogenetically diverse reductive dehalogenase-homologous genes in deep subseafloor sedimentary metagenomes.</title>
        <authorList>
            <person name="Kawai M."/>
            <person name="Futagami T."/>
            <person name="Toyoda A."/>
            <person name="Takaki Y."/>
            <person name="Nishi S."/>
            <person name="Hori S."/>
            <person name="Arai W."/>
            <person name="Tsubouchi T."/>
            <person name="Morono Y."/>
            <person name="Uchiyama I."/>
            <person name="Ito T."/>
            <person name="Fujiyama A."/>
            <person name="Inagaki F."/>
            <person name="Takami H."/>
        </authorList>
    </citation>
    <scope>NUCLEOTIDE SEQUENCE</scope>
    <source>
        <strain evidence="1">Expedition CK06-06</strain>
    </source>
</reference>
<sequence>MVKKIKLAALIGRGSRLPAIYKCCKNNPLVDLQVAVSDRKESPGIEFARKRGIEAFYFRLS</sequence>
<proteinExistence type="predicted"/>
<feature type="non-terminal residue" evidence="1">
    <location>
        <position position="61"/>
    </location>
</feature>